<feature type="transmembrane region" description="Helical" evidence="7">
    <location>
        <begin position="420"/>
        <end position="442"/>
    </location>
</feature>
<keyword evidence="5 7" id="KW-0472">Membrane</keyword>
<dbReference type="PANTHER" id="PTHR43791">
    <property type="entry name" value="PERMEASE-RELATED"/>
    <property type="match status" value="1"/>
</dbReference>
<evidence type="ECO:0000256" key="5">
    <source>
        <dbReference type="ARBA" id="ARBA00023136"/>
    </source>
</evidence>
<evidence type="ECO:0000256" key="6">
    <source>
        <dbReference type="SAM" id="MobiDB-lite"/>
    </source>
</evidence>
<dbReference type="Gene3D" id="1.20.1250.20">
    <property type="entry name" value="MFS general substrate transporter like domains"/>
    <property type="match status" value="2"/>
</dbReference>
<dbReference type="PANTHER" id="PTHR43791:SF23">
    <property type="entry name" value="MAJOR FACILITATOR SUPERFAMILY (MFS) PROFILE DOMAIN-CONTAINING PROTEIN"/>
    <property type="match status" value="1"/>
</dbReference>
<dbReference type="GO" id="GO:0016020">
    <property type="term" value="C:membrane"/>
    <property type="evidence" value="ECO:0007669"/>
    <property type="project" value="UniProtKB-SubCell"/>
</dbReference>
<dbReference type="Proteomes" id="UP000002748">
    <property type="component" value="Unassembled WGS sequence"/>
</dbReference>
<reference evidence="9 10" key="1">
    <citation type="journal article" date="2012" name="Eukaryot. Cell">
        <title>Draft genome sequence of CBS 2479, the standard type strain of Trichosporon asahii.</title>
        <authorList>
            <person name="Yang R.Y."/>
            <person name="Li H.T."/>
            <person name="Zhu H."/>
            <person name="Zhou G.P."/>
            <person name="Wang M."/>
            <person name="Wang L."/>
        </authorList>
    </citation>
    <scope>NUCLEOTIDE SEQUENCE [LARGE SCALE GENOMIC DNA]</scope>
    <source>
        <strain evidence="10">ATCC 90039 / CBS 2479 / JCM 2466 / KCTC 7840 / NCYC 2677 / UAMH 7654</strain>
    </source>
</reference>
<feature type="transmembrane region" description="Helical" evidence="7">
    <location>
        <begin position="222"/>
        <end position="245"/>
    </location>
</feature>
<sequence length="503" mass="55750">MSGVQADQRVSVESKPYEDRKEMLDDDVDRHYAVEIPQILKDVGPEEQGRIDRRVTRKIDMLLMPPLVILFILNFLDRNNVSTAKVGGMTEDLRMSGQEFSTVVAVLFAGYISLQVPSNMIASRVKWPSFYICCMTAAWGTVSACTGAVNNYHGLLVCRLILGFTEAAFFPGALFLLSLFYTKRQIAFRTAILYSGSQLGNAFGGLFAMACLQLDGTHKLEGWRWLFIIEGAMTVGFSLIFATFIPNRPETCRSFTDAERAQAVYRLQLDRATKDASSEMSIGTATKLVFTDPKVYLIMIALTVNFIASAVTNFFPVVIREMDPDYSKIQSLGMTAPPYVLCVITIWIMGYWSDRIQRRTIFVVISMAFNVLANIIAVATTNVGARYFAMMLMPASFYTSSTIILSWMSSTIVGPDIKKATAFALINAVANTSNIWTSYLYFGAPRYVVAFGVNLGASVVVILLILVLAGYLSRLNKKLDNGQSLGKNGPTDVQIEGGFRFQI</sequence>
<dbReference type="EMBL" id="ALBS01000339">
    <property type="protein sequence ID" value="EJT45060.1"/>
    <property type="molecule type" value="Genomic_DNA"/>
</dbReference>
<evidence type="ECO:0000259" key="8">
    <source>
        <dbReference type="PROSITE" id="PS50850"/>
    </source>
</evidence>
<comment type="subcellular location">
    <subcellularLocation>
        <location evidence="1">Membrane</location>
        <topology evidence="1">Multi-pass membrane protein</topology>
    </subcellularLocation>
</comment>
<feature type="transmembrane region" description="Helical" evidence="7">
    <location>
        <begin position="59"/>
        <end position="76"/>
    </location>
</feature>
<evidence type="ECO:0000313" key="9">
    <source>
        <dbReference type="EMBL" id="EJT45060.1"/>
    </source>
</evidence>
<dbReference type="RefSeq" id="XP_014176217.1">
    <property type="nucleotide sequence ID" value="XM_014320742.1"/>
</dbReference>
<evidence type="ECO:0000256" key="1">
    <source>
        <dbReference type="ARBA" id="ARBA00004141"/>
    </source>
</evidence>
<dbReference type="InterPro" id="IPR036259">
    <property type="entry name" value="MFS_trans_sf"/>
</dbReference>
<feature type="transmembrane region" description="Helical" evidence="7">
    <location>
        <begin position="295"/>
        <end position="316"/>
    </location>
</feature>
<dbReference type="AlphaFoldDB" id="J4U570"/>
<evidence type="ECO:0000256" key="3">
    <source>
        <dbReference type="ARBA" id="ARBA00022692"/>
    </source>
</evidence>
<dbReference type="InterPro" id="IPR011701">
    <property type="entry name" value="MFS"/>
</dbReference>
<evidence type="ECO:0000313" key="10">
    <source>
        <dbReference type="Proteomes" id="UP000002748"/>
    </source>
</evidence>
<proteinExistence type="predicted"/>
<keyword evidence="3 7" id="KW-0812">Transmembrane</keyword>
<organism evidence="9 10">
    <name type="scientific">Trichosporon asahii var. asahii (strain ATCC 90039 / CBS 2479 / JCM 2466 / KCTC 7840 / NBRC 103889/ NCYC 2677 / UAMH 7654)</name>
    <name type="common">Yeast</name>
    <dbReference type="NCBI Taxonomy" id="1186058"/>
    <lineage>
        <taxon>Eukaryota</taxon>
        <taxon>Fungi</taxon>
        <taxon>Dikarya</taxon>
        <taxon>Basidiomycota</taxon>
        <taxon>Agaricomycotina</taxon>
        <taxon>Tremellomycetes</taxon>
        <taxon>Trichosporonales</taxon>
        <taxon>Trichosporonaceae</taxon>
        <taxon>Trichosporon</taxon>
    </lineage>
</organism>
<dbReference type="FunFam" id="1.20.1250.20:FF:000057">
    <property type="entry name" value="MFS general substrate transporter"/>
    <property type="match status" value="1"/>
</dbReference>
<dbReference type="GO" id="GO:0022857">
    <property type="term" value="F:transmembrane transporter activity"/>
    <property type="evidence" value="ECO:0007669"/>
    <property type="project" value="InterPro"/>
</dbReference>
<feature type="transmembrane region" description="Helical" evidence="7">
    <location>
        <begin position="360"/>
        <end position="381"/>
    </location>
</feature>
<evidence type="ECO:0000256" key="4">
    <source>
        <dbReference type="ARBA" id="ARBA00022989"/>
    </source>
</evidence>
<evidence type="ECO:0000256" key="7">
    <source>
        <dbReference type="SAM" id="Phobius"/>
    </source>
</evidence>
<feature type="compositionally biased region" description="Basic and acidic residues" evidence="6">
    <location>
        <begin position="10"/>
        <end position="24"/>
    </location>
</feature>
<dbReference type="KEGG" id="tasa:A1Q1_06592"/>
<feature type="transmembrane region" description="Helical" evidence="7">
    <location>
        <begin position="448"/>
        <end position="472"/>
    </location>
</feature>
<dbReference type="FunFam" id="1.20.1250.20:FF:000013">
    <property type="entry name" value="MFS general substrate transporter"/>
    <property type="match status" value="1"/>
</dbReference>
<dbReference type="HOGENOM" id="CLU_001265_0_6_1"/>
<feature type="transmembrane region" description="Helical" evidence="7">
    <location>
        <begin position="336"/>
        <end position="353"/>
    </location>
</feature>
<keyword evidence="2" id="KW-0813">Transport</keyword>
<feature type="transmembrane region" description="Helical" evidence="7">
    <location>
        <begin position="387"/>
        <end position="408"/>
    </location>
</feature>
<feature type="region of interest" description="Disordered" evidence="6">
    <location>
        <begin position="1"/>
        <end position="24"/>
    </location>
</feature>
<dbReference type="GeneID" id="25990104"/>
<feature type="transmembrane region" description="Helical" evidence="7">
    <location>
        <begin position="192"/>
        <end position="210"/>
    </location>
</feature>
<comment type="caution">
    <text evidence="9">The sequence shown here is derived from an EMBL/GenBank/DDBJ whole genome shotgun (WGS) entry which is preliminary data.</text>
</comment>
<feature type="domain" description="Major facilitator superfamily (MFS) profile" evidence="8">
    <location>
        <begin position="63"/>
        <end position="476"/>
    </location>
</feature>
<dbReference type="Pfam" id="PF07690">
    <property type="entry name" value="MFS_1"/>
    <property type="match status" value="1"/>
</dbReference>
<feature type="transmembrane region" description="Helical" evidence="7">
    <location>
        <begin position="161"/>
        <end position="180"/>
    </location>
</feature>
<protein>
    <recommendedName>
        <fullName evidence="8">Major facilitator superfamily (MFS) profile domain-containing protein</fullName>
    </recommendedName>
</protein>
<gene>
    <name evidence="9" type="ORF">A1Q1_06592</name>
</gene>
<evidence type="ECO:0000256" key="2">
    <source>
        <dbReference type="ARBA" id="ARBA00022448"/>
    </source>
</evidence>
<name>J4U570_TRIAS</name>
<accession>J4U570</accession>
<dbReference type="VEuPathDB" id="FungiDB:A1Q1_06592"/>
<dbReference type="PROSITE" id="PS50850">
    <property type="entry name" value="MFS"/>
    <property type="match status" value="1"/>
</dbReference>
<feature type="transmembrane region" description="Helical" evidence="7">
    <location>
        <begin position="128"/>
        <end position="149"/>
    </location>
</feature>
<dbReference type="InterPro" id="IPR020846">
    <property type="entry name" value="MFS_dom"/>
</dbReference>
<dbReference type="OrthoDB" id="2985014at2759"/>
<feature type="transmembrane region" description="Helical" evidence="7">
    <location>
        <begin position="96"/>
        <end position="116"/>
    </location>
</feature>
<keyword evidence="4 7" id="KW-1133">Transmembrane helix</keyword>
<dbReference type="SUPFAM" id="SSF103473">
    <property type="entry name" value="MFS general substrate transporter"/>
    <property type="match status" value="1"/>
</dbReference>